<dbReference type="Pfam" id="PF05368">
    <property type="entry name" value="NmrA"/>
    <property type="match status" value="1"/>
</dbReference>
<dbReference type="InterPro" id="IPR051604">
    <property type="entry name" value="Ergot_Alk_Oxidoreductase"/>
</dbReference>
<dbReference type="Proteomes" id="UP000432350">
    <property type="component" value="Unassembled WGS sequence"/>
</dbReference>
<evidence type="ECO:0000259" key="1">
    <source>
        <dbReference type="Pfam" id="PF05368"/>
    </source>
</evidence>
<dbReference type="Gene3D" id="3.90.25.10">
    <property type="entry name" value="UDP-galactose 4-epimerase, domain 1"/>
    <property type="match status" value="1"/>
</dbReference>
<name>A0A653ZKQ0_SPHMU</name>
<feature type="domain" description="NmrA-like" evidence="1">
    <location>
        <begin position="4"/>
        <end position="252"/>
    </location>
</feature>
<dbReference type="AlphaFoldDB" id="A0A653ZKQ0"/>
<reference evidence="2 3" key="1">
    <citation type="submission" date="2019-10" db="EMBL/GenBank/DDBJ databases">
        <authorList>
            <person name="Karimi E."/>
        </authorList>
    </citation>
    <scope>NUCLEOTIDE SEQUENCE [LARGE SCALE GENOMIC DNA]</scope>
    <source>
        <strain evidence="2">Sphingobacterium sp. 8BC</strain>
    </source>
</reference>
<accession>A0A653ZKQ0</accession>
<sequence length="300" mass="33401">MSTKMKIVITGALGNIGKTLTEQLVANGHDVIGIGHKPENKEQIESIGAKSLIGSVEDKEFLMKAFENADVVFTMVPPNYSTSNSRDYYNLIGKNYFEAIKQSNVKRVVNVSSWGAHLPNGTGFISGAHDVEKLLDQLEDVSITHLRSGFIYYNLFRFVDIIKNTGMIISNYGGDDKLVLTSTDDIADAAFEEIEKSEKIGIHIRYIASDDRTANEVAKALGDAIGKTDLKWKTITNDELETIMQQQNLSEDVITNTIELHTSIHDGKMREDYDLQKAIPTGKVKLEDFSKEFAKVYNQA</sequence>
<dbReference type="InterPro" id="IPR036291">
    <property type="entry name" value="NAD(P)-bd_dom_sf"/>
</dbReference>
<gene>
    <name evidence="2" type="ORF">SPHINGO8BC_140188</name>
</gene>
<protein>
    <recommendedName>
        <fullName evidence="1">NmrA-like domain-containing protein</fullName>
    </recommendedName>
</protein>
<dbReference type="EMBL" id="CABWMV010000006">
    <property type="protein sequence ID" value="VXC54998.1"/>
    <property type="molecule type" value="Genomic_DNA"/>
</dbReference>
<dbReference type="PANTHER" id="PTHR43162">
    <property type="match status" value="1"/>
</dbReference>
<dbReference type="InterPro" id="IPR008030">
    <property type="entry name" value="NmrA-like"/>
</dbReference>
<evidence type="ECO:0000313" key="3">
    <source>
        <dbReference type="Proteomes" id="UP000432350"/>
    </source>
</evidence>
<dbReference type="Gene3D" id="3.40.50.720">
    <property type="entry name" value="NAD(P)-binding Rossmann-like Domain"/>
    <property type="match status" value="1"/>
</dbReference>
<dbReference type="PANTHER" id="PTHR43162:SF1">
    <property type="entry name" value="PRESTALK A DIFFERENTIATION PROTEIN A"/>
    <property type="match status" value="1"/>
</dbReference>
<organism evidence="2 3">
    <name type="scientific">Sphingobacterium multivorum</name>
    <dbReference type="NCBI Taxonomy" id="28454"/>
    <lineage>
        <taxon>Bacteria</taxon>
        <taxon>Pseudomonadati</taxon>
        <taxon>Bacteroidota</taxon>
        <taxon>Sphingobacteriia</taxon>
        <taxon>Sphingobacteriales</taxon>
        <taxon>Sphingobacteriaceae</taxon>
        <taxon>Sphingobacterium</taxon>
    </lineage>
</organism>
<dbReference type="SUPFAM" id="SSF51735">
    <property type="entry name" value="NAD(P)-binding Rossmann-fold domains"/>
    <property type="match status" value="1"/>
</dbReference>
<evidence type="ECO:0000313" key="2">
    <source>
        <dbReference type="EMBL" id="VXC54998.1"/>
    </source>
</evidence>
<dbReference type="RefSeq" id="WP_236560280.1">
    <property type="nucleotide sequence ID" value="NZ_LR733857.1"/>
</dbReference>
<proteinExistence type="predicted"/>